<dbReference type="AlphaFoldDB" id="A0A495DJC4"/>
<accession>A0A495DJC4</accession>
<dbReference type="Proteomes" id="UP000273675">
    <property type="component" value="Unassembled WGS sequence"/>
</dbReference>
<comment type="caution">
    <text evidence="1">The sequence shown here is derived from an EMBL/GenBank/DDBJ whole genome shotgun (WGS) entry which is preliminary data.</text>
</comment>
<evidence type="ECO:0000313" key="2">
    <source>
        <dbReference type="Proteomes" id="UP000273675"/>
    </source>
</evidence>
<organism evidence="1 2">
    <name type="scientific">Maricaulis maris</name>
    <dbReference type="NCBI Taxonomy" id="74318"/>
    <lineage>
        <taxon>Bacteria</taxon>
        <taxon>Pseudomonadati</taxon>
        <taxon>Pseudomonadota</taxon>
        <taxon>Alphaproteobacteria</taxon>
        <taxon>Maricaulales</taxon>
        <taxon>Maricaulaceae</taxon>
        <taxon>Maricaulis</taxon>
    </lineage>
</organism>
<gene>
    <name evidence="1" type="ORF">C7435_0634</name>
</gene>
<evidence type="ECO:0000313" key="1">
    <source>
        <dbReference type="EMBL" id="RKR02695.1"/>
    </source>
</evidence>
<reference evidence="1 2" key="1">
    <citation type="submission" date="2018-10" db="EMBL/GenBank/DDBJ databases">
        <title>Genomic Encyclopedia of Type Strains, Phase IV (KMG-IV): sequencing the most valuable type-strain genomes for metagenomic binning, comparative biology and taxonomic classification.</title>
        <authorList>
            <person name="Goeker M."/>
        </authorList>
    </citation>
    <scope>NUCLEOTIDE SEQUENCE [LARGE SCALE GENOMIC DNA]</scope>
    <source>
        <strain evidence="1 2">DSM 4734</strain>
    </source>
</reference>
<dbReference type="RefSeq" id="WP_121210015.1">
    <property type="nucleotide sequence ID" value="NZ_RBIM01000002.1"/>
</dbReference>
<sequence length="157" mass="17392">MQLYADSPVAIRADTPALPDRDGFEHGFTYLDFGDAALNQPLRVDALSAGPFMVHHLVRPDGSLIEDGGFGITLDPGGKLFHWGRIFFPRLDDALALVDRLIDTGIPWYERPLLESEMPLIREIWEKALAAGHLTDGTRLPANWPAFHEGDRSGMVS</sequence>
<dbReference type="EMBL" id="RBIM01000002">
    <property type="protein sequence ID" value="RKR02695.1"/>
    <property type="molecule type" value="Genomic_DNA"/>
</dbReference>
<name>A0A495DJC4_9PROT</name>
<proteinExistence type="predicted"/>
<protein>
    <submittedName>
        <fullName evidence="1">Uncharacterized protein</fullName>
    </submittedName>
</protein>